<dbReference type="PANTHER" id="PTHR36175:SF1">
    <property type="entry name" value="CYANOPHYCINASE"/>
    <property type="match status" value="1"/>
</dbReference>
<dbReference type="GO" id="GO:0006508">
    <property type="term" value="P:proteolysis"/>
    <property type="evidence" value="ECO:0007669"/>
    <property type="project" value="UniProtKB-KW"/>
</dbReference>
<keyword evidence="10" id="KW-1185">Reference proteome</keyword>
<dbReference type="InterPro" id="IPR005320">
    <property type="entry name" value="Peptidase_S51"/>
</dbReference>
<dbReference type="AlphaFoldDB" id="A0A5S9F1F7"/>
<evidence type="ECO:0000256" key="6">
    <source>
        <dbReference type="ARBA" id="ARBA00022670"/>
    </source>
</evidence>
<dbReference type="EC" id="3.4.15.6" evidence="4"/>
<evidence type="ECO:0000256" key="5">
    <source>
        <dbReference type="ARBA" id="ARBA00015719"/>
    </source>
</evidence>
<organism evidence="9 10">
    <name type="scientific">Uabimicrobium amorphum</name>
    <dbReference type="NCBI Taxonomy" id="2596890"/>
    <lineage>
        <taxon>Bacteria</taxon>
        <taxon>Pseudomonadati</taxon>
        <taxon>Planctomycetota</taxon>
        <taxon>Candidatus Uabimicrobiia</taxon>
        <taxon>Candidatus Uabimicrobiales</taxon>
        <taxon>Candidatus Uabimicrobiaceae</taxon>
        <taxon>Candidatus Uabimicrobium</taxon>
    </lineage>
</organism>
<reference evidence="9 10" key="1">
    <citation type="submission" date="2019-08" db="EMBL/GenBank/DDBJ databases">
        <title>Complete genome sequence of Candidatus Uab amorphum.</title>
        <authorList>
            <person name="Shiratori T."/>
            <person name="Suzuki S."/>
            <person name="Kakizawa Y."/>
            <person name="Ishida K."/>
        </authorList>
    </citation>
    <scope>NUCLEOTIDE SEQUENCE [LARGE SCALE GENOMIC DNA]</scope>
    <source>
        <strain evidence="9 10">SRT547</strain>
    </source>
</reference>
<dbReference type="RefSeq" id="WP_151966393.1">
    <property type="nucleotide sequence ID" value="NZ_AP019860.1"/>
</dbReference>
<gene>
    <name evidence="9" type="ORF">UABAM_00484</name>
</gene>
<dbReference type="KEGG" id="uam:UABAM_00484"/>
<keyword evidence="8" id="KW-0720">Serine protease</keyword>
<accession>A0A5S9F1F7</accession>
<dbReference type="EMBL" id="AP019860">
    <property type="protein sequence ID" value="BBM82141.1"/>
    <property type="molecule type" value="Genomic_DNA"/>
</dbReference>
<proteinExistence type="inferred from homology"/>
<comment type="similarity">
    <text evidence="3">Belongs to the peptidase S51 family.</text>
</comment>
<evidence type="ECO:0000256" key="1">
    <source>
        <dbReference type="ARBA" id="ARBA00001092"/>
    </source>
</evidence>
<evidence type="ECO:0000313" key="10">
    <source>
        <dbReference type="Proteomes" id="UP000326354"/>
    </source>
</evidence>
<evidence type="ECO:0000256" key="4">
    <source>
        <dbReference type="ARBA" id="ARBA00013115"/>
    </source>
</evidence>
<protein>
    <recommendedName>
        <fullName evidence="5">Cyanophycinase</fullName>
        <ecNumber evidence="4">3.4.15.6</ecNumber>
    </recommendedName>
</protein>
<dbReference type="NCBIfam" id="TIGR02069">
    <property type="entry name" value="cyanophycinase"/>
    <property type="match status" value="1"/>
</dbReference>
<comment type="function">
    <text evidence="2">Exopeptidase that catalyzes the hydrolytic cleavage of multi-L-arginyl-poly-L-aspartic acid (cyanophycin; a water-insoluble reserve polymer) into aspartate-arginine dipeptides.</text>
</comment>
<dbReference type="InterPro" id="IPR029062">
    <property type="entry name" value="Class_I_gatase-like"/>
</dbReference>
<dbReference type="PANTHER" id="PTHR36175">
    <property type="entry name" value="CYANOPHYCINASE"/>
    <property type="match status" value="1"/>
</dbReference>
<dbReference type="Proteomes" id="UP000326354">
    <property type="component" value="Chromosome"/>
</dbReference>
<dbReference type="GO" id="GO:0008241">
    <property type="term" value="F:peptidyl-dipeptidase activity"/>
    <property type="evidence" value="ECO:0007669"/>
    <property type="project" value="UniProtKB-EC"/>
</dbReference>
<evidence type="ECO:0000256" key="3">
    <source>
        <dbReference type="ARBA" id="ARBA00006534"/>
    </source>
</evidence>
<evidence type="ECO:0000313" key="9">
    <source>
        <dbReference type="EMBL" id="BBM82141.1"/>
    </source>
</evidence>
<dbReference type="SUPFAM" id="SSF52317">
    <property type="entry name" value="Class I glutamine amidotransferase-like"/>
    <property type="match status" value="1"/>
</dbReference>
<evidence type="ECO:0000256" key="8">
    <source>
        <dbReference type="ARBA" id="ARBA00022825"/>
    </source>
</evidence>
<dbReference type="InterPro" id="IPR011811">
    <property type="entry name" value="Peptidase_S51_cyanophycinase"/>
</dbReference>
<evidence type="ECO:0000256" key="7">
    <source>
        <dbReference type="ARBA" id="ARBA00022801"/>
    </source>
</evidence>
<keyword evidence="6" id="KW-0645">Protease</keyword>
<dbReference type="CDD" id="cd03145">
    <property type="entry name" value="GAT1_cyanophycinase"/>
    <property type="match status" value="1"/>
</dbReference>
<dbReference type="Pfam" id="PF03575">
    <property type="entry name" value="Peptidase_S51"/>
    <property type="match status" value="1"/>
</dbReference>
<keyword evidence="7" id="KW-0378">Hydrolase</keyword>
<sequence length="395" mass="43063">MISKLIFTVLLFLIAPSFVNSEGSVVIIGGALQTNNDQVYNKIIDLAGGKHNIRLAIFPTASGTPTKTSLLYQQDFIGYGVAQDNIHIIPLAIKDDPTTKELDESQWIKNGNDQKVATTVAKCNAAFFVGGDQERYIRAFFDNGEETAVLKSIRKLYSNGGVLAGTSAGAAIMSDPMIYGGDNLTAMIAGTVTTGKGCGFFTLGIVDQHFMQRGRYGRLLVAAIQHNKIGFGIDENTALVTSTGKISVVGQNGVLIMDTRHAKIDPHSGGTKVQHVILHYLQAGDEVEWSSQKLKPNTAKQKITTPYYQQSVSSTDIFSTDCLRKLITQGVVDNSQKQATGVSFLIDEQGKGTKWVLRGNRKTFGYWGKVDGVSHYSAWNVILDVFPIKIRLTEY</sequence>
<dbReference type="GO" id="GO:0008236">
    <property type="term" value="F:serine-type peptidase activity"/>
    <property type="evidence" value="ECO:0007669"/>
    <property type="project" value="UniProtKB-KW"/>
</dbReference>
<name>A0A5S9F1F7_UABAM</name>
<dbReference type="OrthoDB" id="9799980at2"/>
<evidence type="ECO:0000256" key="2">
    <source>
        <dbReference type="ARBA" id="ARBA00002039"/>
    </source>
</evidence>
<comment type="catalytic activity">
    <reaction evidence="1">
        <text>[L-4-(L-arginin-2-N-yl)aspartate](n) + H2O = [L-4-(L-arginin-2-N-yl)aspartate](n-1) + L-4-(L-arginin-2-N-yl)aspartate</text>
        <dbReference type="Rhea" id="RHEA:12845"/>
        <dbReference type="Rhea" id="RHEA-COMP:13728"/>
        <dbReference type="Rhea" id="RHEA-COMP:13734"/>
        <dbReference type="ChEBI" id="CHEBI:15377"/>
        <dbReference type="ChEBI" id="CHEBI:137986"/>
        <dbReference type="ChEBI" id="CHEBI:137991"/>
        <dbReference type="EC" id="3.4.15.6"/>
    </reaction>
</comment>
<dbReference type="Gene3D" id="3.40.50.880">
    <property type="match status" value="1"/>
</dbReference>